<feature type="transmembrane region" description="Helical" evidence="1">
    <location>
        <begin position="67"/>
        <end position="90"/>
    </location>
</feature>
<evidence type="ECO:0000256" key="1">
    <source>
        <dbReference type="SAM" id="Phobius"/>
    </source>
</evidence>
<keyword evidence="1" id="KW-0472">Membrane</keyword>
<name>A0A7X1E316_9BACT</name>
<keyword evidence="1" id="KW-1133">Transmembrane helix</keyword>
<reference evidence="2 3" key="1">
    <citation type="submission" date="2020-07" db="EMBL/GenBank/DDBJ databases">
        <authorList>
            <person name="Feng X."/>
        </authorList>
    </citation>
    <scope>NUCLEOTIDE SEQUENCE [LARGE SCALE GENOMIC DNA]</scope>
    <source>
        <strain evidence="2 3">JCM14086</strain>
    </source>
</reference>
<evidence type="ECO:0000313" key="3">
    <source>
        <dbReference type="Proteomes" id="UP000525652"/>
    </source>
</evidence>
<organism evidence="2 3">
    <name type="scientific">Puniceicoccus vermicola</name>
    <dbReference type="NCBI Taxonomy" id="388746"/>
    <lineage>
        <taxon>Bacteria</taxon>
        <taxon>Pseudomonadati</taxon>
        <taxon>Verrucomicrobiota</taxon>
        <taxon>Opitutia</taxon>
        <taxon>Puniceicoccales</taxon>
        <taxon>Puniceicoccaceae</taxon>
        <taxon>Puniceicoccus</taxon>
    </lineage>
</organism>
<dbReference type="EMBL" id="JACHVA010000022">
    <property type="protein sequence ID" value="MBC2600483.1"/>
    <property type="molecule type" value="Genomic_DNA"/>
</dbReference>
<gene>
    <name evidence="2" type="ORF">H5P30_01675</name>
</gene>
<accession>A0A7X1E316</accession>
<protein>
    <submittedName>
        <fullName evidence="2">Uncharacterized protein</fullName>
    </submittedName>
</protein>
<comment type="caution">
    <text evidence="2">The sequence shown here is derived from an EMBL/GenBank/DDBJ whole genome shotgun (WGS) entry which is preliminary data.</text>
</comment>
<sequence>MNEEQKKRKHGTIQRAFAALGVFTILITTILVLIFELTFVFMAVYAAALASIVGPAFTESADGFLEILAAIMELVVEGVAMIFEIIASLFSGF</sequence>
<feature type="transmembrane region" description="Helical" evidence="1">
    <location>
        <begin position="20"/>
        <end position="47"/>
    </location>
</feature>
<keyword evidence="3" id="KW-1185">Reference proteome</keyword>
<keyword evidence="1" id="KW-0812">Transmembrane</keyword>
<dbReference type="Proteomes" id="UP000525652">
    <property type="component" value="Unassembled WGS sequence"/>
</dbReference>
<evidence type="ECO:0000313" key="2">
    <source>
        <dbReference type="EMBL" id="MBC2600483.1"/>
    </source>
</evidence>
<dbReference type="AlphaFoldDB" id="A0A7X1E316"/>
<proteinExistence type="predicted"/>
<dbReference type="RefSeq" id="WP_185691230.1">
    <property type="nucleotide sequence ID" value="NZ_JACHVA010000022.1"/>
</dbReference>